<proteinExistence type="predicted"/>
<feature type="transmembrane region" description="Helical" evidence="1">
    <location>
        <begin position="147"/>
        <end position="168"/>
    </location>
</feature>
<feature type="transmembrane region" description="Helical" evidence="1">
    <location>
        <begin position="85"/>
        <end position="109"/>
    </location>
</feature>
<feature type="transmembrane region" description="Helical" evidence="1">
    <location>
        <begin position="380"/>
        <end position="400"/>
    </location>
</feature>
<feature type="transmembrane region" description="Helical" evidence="1">
    <location>
        <begin position="121"/>
        <end position="141"/>
    </location>
</feature>
<feature type="transmembrane region" description="Helical" evidence="1">
    <location>
        <begin position="246"/>
        <end position="272"/>
    </location>
</feature>
<gene>
    <name evidence="2" type="ORF">ENV79_03835</name>
</gene>
<evidence type="ECO:0000313" key="2">
    <source>
        <dbReference type="EMBL" id="HHR48757.1"/>
    </source>
</evidence>
<feature type="transmembrane region" description="Helical" evidence="1">
    <location>
        <begin position="205"/>
        <end position="234"/>
    </location>
</feature>
<reference evidence="2" key="1">
    <citation type="journal article" date="2020" name="mSystems">
        <title>Genome- and Community-Level Interaction Insights into Carbon Utilization and Element Cycling Functions of Hydrothermarchaeota in Hydrothermal Sediment.</title>
        <authorList>
            <person name="Zhou Z."/>
            <person name="Liu Y."/>
            <person name="Xu W."/>
            <person name="Pan J."/>
            <person name="Luo Z.H."/>
            <person name="Li M."/>
        </authorList>
    </citation>
    <scope>NUCLEOTIDE SEQUENCE [LARGE SCALE GENOMIC DNA]</scope>
    <source>
        <strain evidence="2">SpSt-791</strain>
    </source>
</reference>
<sequence length="433" mass="50917">MEKKSLFFLLIIVIFLSFLFYLIAVEIQYKKKGIAILHGADPMYYFSYVRSILIDGDLNLKNEYEYFKIKEPLSPTGLPVNKYPIGFPLLILPFFALTHLVIIFLNFLGFKIPPTGYSLPYQLSFCFGSIFYGYLGLFISYKILKKFFTPLISFLAVIFFLFASNLVYYFLKGPYYSHLTAFFMASAFIFLWLTTEEKANDLFKFFLFGIAGGLLVMIRLQDVVFFTLPFLSFLFTKKRKLLNISLFLLGAFLVFTIQMIVWKIIFGSYLVYSYGNEKFIYWSSPKIFQVLFATRHGLILFHPIILFSLIGLFLLEKEKIFLGLSFFILFLFQLYLISSWHCWWFGYSFGHRGFLSCAPIFIFGLASFLNYFQKRSLLKFVSLFLILLVIGNSVMMLAYLTEIIPPDDYFRWHNFLKELPKIPKLVLRNLFHY</sequence>
<feature type="transmembrane region" description="Helical" evidence="1">
    <location>
        <begin position="7"/>
        <end position="24"/>
    </location>
</feature>
<feature type="transmembrane region" description="Helical" evidence="1">
    <location>
        <begin position="353"/>
        <end position="373"/>
    </location>
</feature>
<keyword evidence="1" id="KW-1133">Transmembrane helix</keyword>
<keyword evidence="1" id="KW-0472">Membrane</keyword>
<protein>
    <recommendedName>
        <fullName evidence="3">Glycosyltransferase RgtA/B/C/D-like domain-containing protein</fullName>
    </recommendedName>
</protein>
<accession>A0A7V5Y049</accession>
<feature type="transmembrane region" description="Helical" evidence="1">
    <location>
        <begin position="322"/>
        <end position="347"/>
    </location>
</feature>
<feature type="transmembrane region" description="Helical" evidence="1">
    <location>
        <begin position="175"/>
        <end position="193"/>
    </location>
</feature>
<feature type="transmembrane region" description="Helical" evidence="1">
    <location>
        <begin position="292"/>
        <end position="315"/>
    </location>
</feature>
<comment type="caution">
    <text evidence="2">The sequence shown here is derived from an EMBL/GenBank/DDBJ whole genome shotgun (WGS) entry which is preliminary data.</text>
</comment>
<evidence type="ECO:0008006" key="3">
    <source>
        <dbReference type="Google" id="ProtNLM"/>
    </source>
</evidence>
<organism evidence="2">
    <name type="scientific">candidate division WOR-3 bacterium</name>
    <dbReference type="NCBI Taxonomy" id="2052148"/>
    <lineage>
        <taxon>Bacteria</taxon>
        <taxon>Bacteria division WOR-3</taxon>
    </lineage>
</organism>
<evidence type="ECO:0000256" key="1">
    <source>
        <dbReference type="SAM" id="Phobius"/>
    </source>
</evidence>
<dbReference type="EMBL" id="DTHS01000024">
    <property type="protein sequence ID" value="HHR48757.1"/>
    <property type="molecule type" value="Genomic_DNA"/>
</dbReference>
<name>A0A7V5Y049_UNCW3</name>
<keyword evidence="1" id="KW-0812">Transmembrane</keyword>
<dbReference type="AlphaFoldDB" id="A0A7V5Y049"/>